<dbReference type="Proteomes" id="UP000028537">
    <property type="component" value="Unassembled WGS sequence"/>
</dbReference>
<feature type="region of interest" description="Disordered" evidence="2">
    <location>
        <begin position="33"/>
        <end position="64"/>
    </location>
</feature>
<keyword evidence="6" id="KW-1185">Reference proteome</keyword>
<protein>
    <recommendedName>
        <fullName evidence="4">DUF31 domain-containing protein</fullName>
    </recommendedName>
</protein>
<dbReference type="InterPro" id="IPR022382">
    <property type="entry name" value="Mycoplasma_peptidase_DUF31"/>
</dbReference>
<keyword evidence="1" id="KW-1003">Cell membrane</keyword>
<evidence type="ECO:0000259" key="4">
    <source>
        <dbReference type="Pfam" id="PF01732"/>
    </source>
</evidence>
<feature type="compositionally biased region" description="Polar residues" evidence="2">
    <location>
        <begin position="46"/>
        <end position="57"/>
    </location>
</feature>
<feature type="signal peptide" evidence="3">
    <location>
        <begin position="1"/>
        <end position="29"/>
    </location>
</feature>
<evidence type="ECO:0000313" key="6">
    <source>
        <dbReference type="Proteomes" id="UP000028537"/>
    </source>
</evidence>
<sequence length="740" mass="83151">MKKSLFKKELAITLGLASVAIITPIIAIACNNETKGGDKQKDSPKVNEQPNTEATKTTKQKNETKLQSAVQPVFFKRDKDSHYVLSLNIPNVHGKYVLVKIQAENENQAISSKRNMVVSNKVDIPFEGLKEKTKYKIVSIDAYDTNTSTQATSLPVPSEYTNKFFETKPIYATNFVNQEEFSAFENKTFREKADVAGKSLDTFNSQQWYDFENDFYLSILYNHYSANGFRNFDPLQAYDNGVKVTNQQKQFFDNKAKELSQESYDKAALKGFTLPIYKENSNEVLGLSTKEGNPSLQHSSLASNVTGAVGTSRLLPGDKYKDIALQTISVGFHKDIQGQIRTVSGTMWILDFVPKDDKSYPTKWYFATNAHVAKEILTDVAGISFTFLKPDAALRQQQKLIKLDSNYKSLNVPGNNENKFINTVYVATDFLNSKPSDFLTPAQADKYKETDEFIDFAVFEVDFKELVKVKNAFIQQGGDPDDKREQIGSAADLAKQVTNEYATKTDKHIKFLKTSYLKDFDKIKGPILDNRKWNDYLYAVGYPVARGQEIDRNQNQVGNALWTNSFYGLLKDEQRNDHQFQELGNLLSKHLGYRSFIDKAGIVDGFIAIPKVDGLPLRYGDKHYWNMALEYSLFNFAAGGGSSGSSVRNQKNEIVGIVHLGNTNALVAVAAALRSEGYNYNGLYGKYNLPQYDLIFGGGKDQKSSYRQALAAKYGDTFKTNIFSNGANSVPEDFKFKQSS</sequence>
<name>A0A084EX37_9BACT</name>
<evidence type="ECO:0000313" key="5">
    <source>
        <dbReference type="EMBL" id="KEZ22529.1"/>
    </source>
</evidence>
<evidence type="ECO:0000256" key="2">
    <source>
        <dbReference type="SAM" id="MobiDB-lite"/>
    </source>
</evidence>
<comment type="caution">
    <text evidence="5">The sequence shown here is derived from an EMBL/GenBank/DDBJ whole genome shotgun (WGS) entry which is preliminary data.</text>
</comment>
<reference evidence="5 6" key="1">
    <citation type="submission" date="2014-02" db="EMBL/GenBank/DDBJ databases">
        <title>Genome sequence of Ureaplasma diversum strain 246.</title>
        <authorList>
            <person name="Sirand-Pugnet P."/>
            <person name="Breton M."/>
            <person name="Dordet-Frisoni E."/>
            <person name="Baranowski E."/>
            <person name="Barre A."/>
            <person name="Couture C."/>
            <person name="Dupuy V."/>
            <person name="Gaurivaud P."/>
            <person name="Jacob D."/>
            <person name="Lemaitre C."/>
            <person name="Manso-Silvan L."/>
            <person name="Nikolski M."/>
            <person name="Nouvel L.-X."/>
            <person name="Poumarat F."/>
            <person name="Tardy F."/>
            <person name="Thebault P."/>
            <person name="Theil S."/>
            <person name="Citti C."/>
            <person name="Thiaucourt F."/>
            <person name="Blanchard A."/>
        </authorList>
    </citation>
    <scope>NUCLEOTIDE SEQUENCE [LARGE SCALE GENOMIC DNA]</scope>
    <source>
        <strain evidence="5 6">NCTC 246</strain>
    </source>
</reference>
<dbReference type="Pfam" id="PF01732">
    <property type="entry name" value="Mycop_pep_DUF31"/>
    <property type="match status" value="1"/>
</dbReference>
<keyword evidence="3" id="KW-0732">Signal</keyword>
<dbReference type="NCBIfam" id="NF045841">
    <property type="entry name" value="Ig_SerProt_MIP"/>
    <property type="match status" value="1"/>
</dbReference>
<organism evidence="5 6">
    <name type="scientific">Ureaplasma diversum NCTC 246</name>
    <dbReference type="NCBI Taxonomy" id="1188241"/>
    <lineage>
        <taxon>Bacteria</taxon>
        <taxon>Bacillati</taxon>
        <taxon>Mycoplasmatota</taxon>
        <taxon>Mycoplasmoidales</taxon>
        <taxon>Mycoplasmoidaceae</taxon>
        <taxon>Ureaplasma</taxon>
    </lineage>
</organism>
<gene>
    <name evidence="5" type="ORF">UDIV_5890</name>
</gene>
<evidence type="ECO:0000256" key="3">
    <source>
        <dbReference type="SAM" id="SignalP"/>
    </source>
</evidence>
<dbReference type="RefSeq" id="WP_051749515.1">
    <property type="nucleotide sequence ID" value="NZ_JFDP01000071.1"/>
</dbReference>
<dbReference type="PROSITE" id="PS51257">
    <property type="entry name" value="PROKAR_LIPOPROTEIN"/>
    <property type="match status" value="1"/>
</dbReference>
<dbReference type="NCBIfam" id="NF045842">
    <property type="entry name" value="MIP_near_MIB"/>
    <property type="match status" value="1"/>
</dbReference>
<evidence type="ECO:0000256" key="1">
    <source>
        <dbReference type="ARBA" id="ARBA00022475"/>
    </source>
</evidence>
<dbReference type="eggNOG" id="ENOG5033SXH">
    <property type="taxonomic scope" value="Bacteria"/>
</dbReference>
<dbReference type="OrthoDB" id="393864at2"/>
<proteinExistence type="predicted"/>
<dbReference type="PRINTS" id="PR00840">
    <property type="entry name" value="Y06768FAMILY"/>
</dbReference>
<accession>A0A084EX37</accession>
<feature type="domain" description="DUF31" evidence="4">
    <location>
        <begin position="318"/>
        <end position="659"/>
    </location>
</feature>
<keyword evidence="1" id="KW-0472">Membrane</keyword>
<dbReference type="EMBL" id="JFDP01000071">
    <property type="protein sequence ID" value="KEZ22529.1"/>
    <property type="molecule type" value="Genomic_DNA"/>
</dbReference>
<dbReference type="SUPFAM" id="SSF50494">
    <property type="entry name" value="Trypsin-like serine proteases"/>
    <property type="match status" value="1"/>
</dbReference>
<feature type="chain" id="PRO_5001774739" description="DUF31 domain-containing protein" evidence="3">
    <location>
        <begin position="30"/>
        <end position="740"/>
    </location>
</feature>
<dbReference type="AlphaFoldDB" id="A0A084EX37"/>
<feature type="compositionally biased region" description="Basic and acidic residues" evidence="2">
    <location>
        <begin position="35"/>
        <end position="45"/>
    </location>
</feature>
<dbReference type="InterPro" id="IPR009003">
    <property type="entry name" value="Peptidase_S1_PA"/>
</dbReference>
<dbReference type="InterPro" id="IPR022381">
    <property type="entry name" value="Uncharacterised_MG067"/>
</dbReference>